<sequence>MIDPTLPLSGLSPVGGKDCFARFDGGMLSSNNSVFASGRTVWRAFIDHPRCPYNVLHSLADITGFRMKMIAAGYEDGNDANRLRSNPILTMARYALHSGSGSGLPLDDVPAGEPAPRCGNSSLWAVQWLPLQ</sequence>
<dbReference type="AlphaFoldDB" id="A0AAU8CS44"/>
<accession>A0AAU8CS44</accession>
<dbReference type="EMBL" id="CP159253">
    <property type="protein sequence ID" value="XCG49782.1"/>
    <property type="molecule type" value="Genomic_DNA"/>
</dbReference>
<evidence type="ECO:0000313" key="2">
    <source>
        <dbReference type="EMBL" id="XCG49782.1"/>
    </source>
</evidence>
<dbReference type="Pfam" id="PF13701">
    <property type="entry name" value="DDE_Tnp_1_4"/>
    <property type="match status" value="1"/>
</dbReference>
<feature type="domain" description="Transposase DDE" evidence="1">
    <location>
        <begin position="15"/>
        <end position="93"/>
    </location>
</feature>
<name>A0AAU8CS44_9HYPH</name>
<dbReference type="RefSeq" id="WP_353642687.1">
    <property type="nucleotide sequence ID" value="NZ_CP159253.1"/>
</dbReference>
<reference evidence="2" key="1">
    <citation type="submission" date="2024-06" db="EMBL/GenBank/DDBJ databases">
        <title>Mesorhizobium karijinii sp. nov., a symbiont of the iconic Swainsona formosa from arid Australia.</title>
        <authorList>
            <person name="Hill Y.J."/>
            <person name="Watkin E.L.J."/>
            <person name="O'Hara G.W."/>
            <person name="Terpolilli J."/>
            <person name="Tye M.L."/>
            <person name="Kohlmeier M.G."/>
        </authorList>
    </citation>
    <scope>NUCLEOTIDE SEQUENCE</scope>
    <source>
        <strain evidence="2">WSM2240</strain>
    </source>
</reference>
<dbReference type="InterPro" id="IPR025668">
    <property type="entry name" value="Tnp_DDE_dom"/>
</dbReference>
<organism evidence="2">
    <name type="scientific">Mesorhizobium sp. WSM2240</name>
    <dbReference type="NCBI Taxonomy" id="3228851"/>
    <lineage>
        <taxon>Bacteria</taxon>
        <taxon>Pseudomonadati</taxon>
        <taxon>Pseudomonadota</taxon>
        <taxon>Alphaproteobacteria</taxon>
        <taxon>Hyphomicrobiales</taxon>
        <taxon>Phyllobacteriaceae</taxon>
        <taxon>Mesorhizobium</taxon>
    </lineage>
</organism>
<protein>
    <recommendedName>
        <fullName evidence="1">Transposase DDE domain-containing protein</fullName>
    </recommendedName>
</protein>
<evidence type="ECO:0000259" key="1">
    <source>
        <dbReference type="Pfam" id="PF13701"/>
    </source>
</evidence>
<gene>
    <name evidence="2" type="ORF">ABVK50_04305</name>
</gene>
<proteinExistence type="predicted"/>